<protein>
    <submittedName>
        <fullName evidence="2">Uncharacterized protein</fullName>
    </submittedName>
</protein>
<feature type="transmembrane region" description="Helical" evidence="1">
    <location>
        <begin position="9"/>
        <end position="29"/>
    </location>
</feature>
<evidence type="ECO:0000256" key="1">
    <source>
        <dbReference type="SAM" id="Phobius"/>
    </source>
</evidence>
<evidence type="ECO:0000313" key="2">
    <source>
        <dbReference type="EMBL" id="JAH62504.1"/>
    </source>
</evidence>
<keyword evidence="1" id="KW-0812">Transmembrane</keyword>
<keyword evidence="1" id="KW-1133">Transmembrane helix</keyword>
<proteinExistence type="predicted"/>
<dbReference type="AlphaFoldDB" id="A0A0E9U9B4"/>
<sequence>MPYRAAKFYFHVAIMARIDMCVALFSYIAES</sequence>
<keyword evidence="1" id="KW-0472">Membrane</keyword>
<accession>A0A0E9U9B4</accession>
<reference evidence="2" key="2">
    <citation type="journal article" date="2015" name="Fish Shellfish Immunol.">
        <title>Early steps in the European eel (Anguilla anguilla)-Vibrio vulnificus interaction in the gills: Role of the RtxA13 toxin.</title>
        <authorList>
            <person name="Callol A."/>
            <person name="Pajuelo D."/>
            <person name="Ebbesson L."/>
            <person name="Teles M."/>
            <person name="MacKenzie S."/>
            <person name="Amaro C."/>
        </authorList>
    </citation>
    <scope>NUCLEOTIDE SEQUENCE</scope>
</reference>
<organism evidence="2">
    <name type="scientific">Anguilla anguilla</name>
    <name type="common">European freshwater eel</name>
    <name type="synonym">Muraena anguilla</name>
    <dbReference type="NCBI Taxonomy" id="7936"/>
    <lineage>
        <taxon>Eukaryota</taxon>
        <taxon>Metazoa</taxon>
        <taxon>Chordata</taxon>
        <taxon>Craniata</taxon>
        <taxon>Vertebrata</taxon>
        <taxon>Euteleostomi</taxon>
        <taxon>Actinopterygii</taxon>
        <taxon>Neopterygii</taxon>
        <taxon>Teleostei</taxon>
        <taxon>Anguilliformes</taxon>
        <taxon>Anguillidae</taxon>
        <taxon>Anguilla</taxon>
    </lineage>
</organism>
<reference evidence="2" key="1">
    <citation type="submission" date="2014-11" db="EMBL/GenBank/DDBJ databases">
        <authorList>
            <person name="Amaro Gonzalez C."/>
        </authorList>
    </citation>
    <scope>NUCLEOTIDE SEQUENCE</scope>
</reference>
<dbReference type="EMBL" id="GBXM01046073">
    <property type="protein sequence ID" value="JAH62504.1"/>
    <property type="molecule type" value="Transcribed_RNA"/>
</dbReference>
<name>A0A0E9U9B4_ANGAN</name>